<evidence type="ECO:0000259" key="12">
    <source>
        <dbReference type="SMART" id="SM00382"/>
    </source>
</evidence>
<evidence type="ECO:0000256" key="10">
    <source>
        <dbReference type="RuleBase" id="RU000577"/>
    </source>
</evidence>
<dbReference type="PANTHER" id="PTHR30050">
    <property type="entry name" value="CHROMOSOMAL REPLICATION INITIATOR PROTEIN DNAA"/>
    <property type="match status" value="1"/>
</dbReference>
<dbReference type="Gene3D" id="1.10.8.60">
    <property type="match status" value="1"/>
</dbReference>
<evidence type="ECO:0000256" key="2">
    <source>
        <dbReference type="ARBA" id="ARBA00022490"/>
    </source>
</evidence>
<feature type="domain" description="AAA+ ATPase" evidence="12">
    <location>
        <begin position="167"/>
        <end position="301"/>
    </location>
</feature>
<dbReference type="SMART" id="SM00760">
    <property type="entry name" value="Bac_DnaA_C"/>
    <property type="match status" value="1"/>
</dbReference>
<dbReference type="OrthoDB" id="9807019at2"/>
<evidence type="ECO:0000256" key="9">
    <source>
        <dbReference type="NCBIfam" id="TIGR00362"/>
    </source>
</evidence>
<dbReference type="GO" id="GO:0003688">
    <property type="term" value="F:DNA replication origin binding"/>
    <property type="evidence" value="ECO:0007669"/>
    <property type="project" value="UniProtKB-UniRule"/>
</dbReference>
<dbReference type="Gene3D" id="3.40.50.300">
    <property type="entry name" value="P-loop containing nucleotide triphosphate hydrolases"/>
    <property type="match status" value="1"/>
</dbReference>
<dbReference type="InterPro" id="IPR038454">
    <property type="entry name" value="DnaA_N_sf"/>
</dbReference>
<keyword evidence="5 8" id="KW-0067">ATP-binding</keyword>
<dbReference type="CDD" id="cd00009">
    <property type="entry name" value="AAA"/>
    <property type="match status" value="1"/>
</dbReference>
<dbReference type="InterPro" id="IPR024633">
    <property type="entry name" value="DnaA_N_dom"/>
</dbReference>
<reference evidence="14 15" key="1">
    <citation type="submission" date="2018-07" db="EMBL/GenBank/DDBJ databases">
        <title>Genomic Encyclopedia of Type Strains, Phase IV (KMG-IV): sequencing the most valuable type-strain genomes for metagenomic binning, comparative biology and taxonomic classification.</title>
        <authorList>
            <person name="Goeker M."/>
        </authorList>
    </citation>
    <scope>NUCLEOTIDE SEQUENCE [LARGE SCALE GENOMIC DNA]</scope>
    <source>
        <strain evidence="14 15">DSM 26725</strain>
    </source>
</reference>
<feature type="domain" description="Chromosomal replication initiator DnaA C-terminal" evidence="13">
    <location>
        <begin position="379"/>
        <end position="448"/>
    </location>
</feature>
<evidence type="ECO:0000313" key="14">
    <source>
        <dbReference type="EMBL" id="RED15322.1"/>
    </source>
</evidence>
<keyword evidence="4 8" id="KW-0547">Nucleotide-binding</keyword>
<dbReference type="EMBL" id="QRDP01000004">
    <property type="protein sequence ID" value="RED15322.1"/>
    <property type="molecule type" value="Genomic_DNA"/>
</dbReference>
<accession>A0A3D9FCL3</accession>
<dbReference type="PRINTS" id="PR00051">
    <property type="entry name" value="DNAA"/>
</dbReference>
<dbReference type="Proteomes" id="UP000256310">
    <property type="component" value="Unassembled WGS sequence"/>
</dbReference>
<dbReference type="InterPro" id="IPR001957">
    <property type="entry name" value="Chromosome_initiator_DnaA"/>
</dbReference>
<dbReference type="GO" id="GO:0006275">
    <property type="term" value="P:regulation of DNA replication"/>
    <property type="evidence" value="ECO:0007669"/>
    <property type="project" value="UniProtKB-UniRule"/>
</dbReference>
<dbReference type="Gene3D" id="1.10.1750.10">
    <property type="match status" value="1"/>
</dbReference>
<comment type="similarity">
    <text evidence="1 8 11">Belongs to the DnaA family.</text>
</comment>
<dbReference type="InterPro" id="IPR013317">
    <property type="entry name" value="DnaA_dom"/>
</dbReference>
<dbReference type="SMART" id="SM00382">
    <property type="entry name" value="AAA"/>
    <property type="match status" value="1"/>
</dbReference>
<dbReference type="InterPro" id="IPR020591">
    <property type="entry name" value="Chromosome_initiator_DnaA-like"/>
</dbReference>
<keyword evidence="2 8" id="KW-0963">Cytoplasm</keyword>
<name>A0A3D9FCL3_9SPHN</name>
<dbReference type="InterPro" id="IPR013159">
    <property type="entry name" value="DnaA_C"/>
</dbReference>
<sequence length="471" mass="53195">MQHESDLEEADPDKVEAHEPFKAAWEAIRNGLRRDLGARTFDHWLKPMKLIGFEEEAGQIRLELPSHFMADWVREHYSDRLRYAWRATVPSVGEIDIVAADGASRPALFIVGEEDALPPTEQLSGTSGDSIGTPLENRYVFSNFVTGTANEVAFNAARMMADAGVPMFSSLYIHAGTGLGKTHLLHAIGHEFLRQKPRSNVLYMSAEKFMYEFVSAMRDRDTIGFKQRLRSADLLLVDDVQFIAGKEATQEEFFHTINEIIATGHRLVISADRPPHELGAVDKRIASRLAGGLVTDLRQPDLDHRRRIVTHKLGQMPQAGMPQDVADFLAQRFSASIRELEGALTRVVAYSLLSKRPIDLAFAQETLADLLRHSQRRITIDEIQRSVCEHYGIRHAEMTSARRAREVARPRQVAMYLAKRLTPRSLPEIGRRFGGRDHTTVIHAIKRIKELRAADSELDSDVRSLLRKLEN</sequence>
<dbReference type="InterPro" id="IPR010921">
    <property type="entry name" value="Trp_repressor/repl_initiator"/>
</dbReference>
<evidence type="ECO:0000259" key="13">
    <source>
        <dbReference type="SMART" id="SM00760"/>
    </source>
</evidence>
<dbReference type="InterPro" id="IPR027417">
    <property type="entry name" value="P-loop_NTPase"/>
</dbReference>
<dbReference type="InterPro" id="IPR018312">
    <property type="entry name" value="Chromosome_initiator_DnaA_CS"/>
</dbReference>
<keyword evidence="7 8" id="KW-0238">DNA-binding</keyword>
<evidence type="ECO:0000313" key="15">
    <source>
        <dbReference type="Proteomes" id="UP000256310"/>
    </source>
</evidence>
<evidence type="ECO:0000256" key="7">
    <source>
        <dbReference type="ARBA" id="ARBA00023125"/>
    </source>
</evidence>
<dbReference type="GO" id="GO:0005886">
    <property type="term" value="C:plasma membrane"/>
    <property type="evidence" value="ECO:0007669"/>
    <property type="project" value="TreeGrafter"/>
</dbReference>
<comment type="domain">
    <text evidence="8">Domain I is involved in oligomerization and binding regulators, domain II is flexibile and of varying length in different bacteria, domain III forms the AAA+ region, while domain IV binds dsDNA.</text>
</comment>
<dbReference type="Pfam" id="PF11638">
    <property type="entry name" value="DnaA_N"/>
    <property type="match status" value="1"/>
</dbReference>
<evidence type="ECO:0000256" key="6">
    <source>
        <dbReference type="ARBA" id="ARBA00023121"/>
    </source>
</evidence>
<feature type="region of interest" description="Domain I, interacts with DnaA modulators" evidence="8">
    <location>
        <begin position="1"/>
        <end position="116"/>
    </location>
</feature>
<dbReference type="HAMAP" id="MF_00377">
    <property type="entry name" value="DnaA_bact"/>
    <property type="match status" value="1"/>
</dbReference>
<dbReference type="InterPro" id="IPR003593">
    <property type="entry name" value="AAA+_ATPase"/>
</dbReference>
<feature type="binding site" evidence="8">
    <location>
        <position position="180"/>
    </location>
    <ligand>
        <name>ATP</name>
        <dbReference type="ChEBI" id="CHEBI:30616"/>
    </ligand>
</feature>
<keyword evidence="3 8" id="KW-0235">DNA replication</keyword>
<comment type="subunit">
    <text evidence="8">Oligomerizes as a right-handed, spiral filament on DNA at oriC.</text>
</comment>
<comment type="caution">
    <text evidence="14">The sequence shown here is derived from an EMBL/GenBank/DDBJ whole genome shotgun (WGS) entry which is preliminary data.</text>
</comment>
<feature type="binding site" evidence="8">
    <location>
        <position position="182"/>
    </location>
    <ligand>
        <name>ATP</name>
        <dbReference type="ChEBI" id="CHEBI:30616"/>
    </ligand>
</feature>
<dbReference type="NCBIfam" id="TIGR00362">
    <property type="entry name" value="DnaA"/>
    <property type="match status" value="1"/>
</dbReference>
<protein>
    <recommendedName>
        <fullName evidence="8 9">Chromosomal replication initiator protein DnaA</fullName>
    </recommendedName>
</protein>
<dbReference type="SUPFAM" id="SSF52540">
    <property type="entry name" value="P-loop containing nucleoside triphosphate hydrolases"/>
    <property type="match status" value="1"/>
</dbReference>
<dbReference type="RefSeq" id="WP_116234856.1">
    <property type="nucleotide sequence ID" value="NZ_QRDP01000004.1"/>
</dbReference>
<organism evidence="14 15">
    <name type="scientific">Parasphingopyxis lamellibrachiae</name>
    <dbReference type="NCBI Taxonomy" id="680125"/>
    <lineage>
        <taxon>Bacteria</taxon>
        <taxon>Pseudomonadati</taxon>
        <taxon>Pseudomonadota</taxon>
        <taxon>Alphaproteobacteria</taxon>
        <taxon>Sphingomonadales</taxon>
        <taxon>Sphingomonadaceae</taxon>
        <taxon>Parasphingopyxis</taxon>
    </lineage>
</organism>
<feature type="binding site" evidence="8">
    <location>
        <position position="178"/>
    </location>
    <ligand>
        <name>ATP</name>
        <dbReference type="ChEBI" id="CHEBI:30616"/>
    </ligand>
</feature>
<gene>
    <name evidence="8" type="primary">dnaA</name>
    <name evidence="14" type="ORF">DFR46_0310</name>
</gene>
<evidence type="ECO:0000256" key="11">
    <source>
        <dbReference type="RuleBase" id="RU004227"/>
    </source>
</evidence>
<evidence type="ECO:0000256" key="8">
    <source>
        <dbReference type="HAMAP-Rule" id="MF_00377"/>
    </source>
</evidence>
<feature type="binding site" evidence="8">
    <location>
        <position position="181"/>
    </location>
    <ligand>
        <name>ATP</name>
        <dbReference type="ChEBI" id="CHEBI:30616"/>
    </ligand>
</feature>
<comment type="subcellular location">
    <subcellularLocation>
        <location evidence="8">Cytoplasm</location>
    </subcellularLocation>
</comment>
<dbReference type="AlphaFoldDB" id="A0A3D9FCL3"/>
<keyword evidence="15" id="KW-1185">Reference proteome</keyword>
<dbReference type="Gene3D" id="3.30.300.180">
    <property type="match status" value="1"/>
</dbReference>
<evidence type="ECO:0000256" key="1">
    <source>
        <dbReference type="ARBA" id="ARBA00006583"/>
    </source>
</evidence>
<evidence type="ECO:0000256" key="4">
    <source>
        <dbReference type="ARBA" id="ARBA00022741"/>
    </source>
</evidence>
<dbReference type="GO" id="GO:0005524">
    <property type="term" value="F:ATP binding"/>
    <property type="evidence" value="ECO:0007669"/>
    <property type="project" value="UniProtKB-UniRule"/>
</dbReference>
<dbReference type="SUPFAM" id="SSF48295">
    <property type="entry name" value="TrpR-like"/>
    <property type="match status" value="1"/>
</dbReference>
<evidence type="ECO:0000256" key="3">
    <source>
        <dbReference type="ARBA" id="ARBA00022705"/>
    </source>
</evidence>
<dbReference type="GO" id="GO:0006270">
    <property type="term" value="P:DNA replication initiation"/>
    <property type="evidence" value="ECO:0007669"/>
    <property type="project" value="UniProtKB-UniRule"/>
</dbReference>
<keyword evidence="6 8" id="KW-0446">Lipid-binding</keyword>
<feature type="region of interest" description="Domain IV, binds dsDNA" evidence="8">
    <location>
        <begin position="352"/>
        <end position="471"/>
    </location>
</feature>
<comment type="function">
    <text evidence="8 10">Plays an essential role in the initiation and regulation of chromosomal replication. ATP-DnaA binds to the origin of replication (oriC) to initiate formation of the DNA replication initiation complex once per cell cycle. Binds the DnaA box (a 9 base pair repeat at the origin) and separates the double-stranded (ds)DNA. Forms a right-handed helical filament on oriC DNA; dsDNA binds to the exterior of the filament while single-stranded (ss)DNA is stabiized in the filament's interior. The ATP-DnaA-oriC complex binds and stabilizes one strand of the AT-rich DNA unwinding element (DUE), permitting loading of DNA polymerase. After initiation quickly degrades to an ADP-DnaA complex that is not apt for DNA replication. Binds acidic phospholipids.</text>
</comment>
<dbReference type="PROSITE" id="PS01008">
    <property type="entry name" value="DNAA"/>
    <property type="match status" value="1"/>
</dbReference>
<dbReference type="GO" id="GO:0008289">
    <property type="term" value="F:lipid binding"/>
    <property type="evidence" value="ECO:0007669"/>
    <property type="project" value="UniProtKB-KW"/>
</dbReference>
<dbReference type="Pfam" id="PF00308">
    <property type="entry name" value="Bac_DnaA"/>
    <property type="match status" value="1"/>
</dbReference>
<proteinExistence type="inferred from homology"/>
<comment type="caution">
    <text evidence="8">Lacks conserved residue(s) required for the propagation of feature annotation.</text>
</comment>
<dbReference type="GO" id="GO:0005737">
    <property type="term" value="C:cytoplasm"/>
    <property type="evidence" value="ECO:0007669"/>
    <property type="project" value="UniProtKB-SubCell"/>
</dbReference>
<evidence type="ECO:0000256" key="5">
    <source>
        <dbReference type="ARBA" id="ARBA00022840"/>
    </source>
</evidence>
<dbReference type="Pfam" id="PF08299">
    <property type="entry name" value="Bac_DnaA_C"/>
    <property type="match status" value="1"/>
</dbReference>
<dbReference type="PANTHER" id="PTHR30050:SF2">
    <property type="entry name" value="CHROMOSOMAL REPLICATION INITIATOR PROTEIN DNAA"/>
    <property type="match status" value="1"/>
</dbReference>
<dbReference type="CDD" id="cd06571">
    <property type="entry name" value="Bac_DnaA_C"/>
    <property type="match status" value="1"/>
</dbReference>